<dbReference type="SMART" id="SM00066">
    <property type="entry name" value="GAL4"/>
    <property type="match status" value="1"/>
</dbReference>
<dbReference type="GO" id="GO:0000981">
    <property type="term" value="F:DNA-binding transcription factor activity, RNA polymerase II-specific"/>
    <property type="evidence" value="ECO:0007669"/>
    <property type="project" value="InterPro"/>
</dbReference>
<evidence type="ECO:0000256" key="4">
    <source>
        <dbReference type="ARBA" id="ARBA00023125"/>
    </source>
</evidence>
<sequence length="976" mass="106395">MTSTNNNGNNGSSNPVYSRVRGKPLPQTNILQTSSQPQQQQQQQQQQQLQTPSSQQQTIHDARQPPPPTTPQLRPGPHESHQALLPRPSVDSRPRDGRRESRAETVDDGGHDNADEMPPRNDAGDDAEATGAAGPSGGTAATGTVAGAGTAKPVTACFNCRALRQKCDRKMPCSRCTLRHRPCRYPSGSNRGRKHGNSFLHNTNSATVDRLLSRIGETAERDQVVAALLNFAGANRHTQSQSQSQSHHDSSAVAGAGSSSLSPSSLASLASPPLGTRPSTTAGDGSIATTTTTGSNTVNAANAVAMAEPEFLASLVSPLHIMAAAITADTAPYHLSPNSPMAQSFLGNKARKNIIDERLSRYFATQTTHQRDWQVLATQPIDSPLKLETTTCDPVAARIIDQDDVVWYFKLFFKYRSPLVGLLDPILHTPEYVRATSFVLFSALCALGCAVSDRPRDRVVYPALLSLAEGNMKWAIAVCVKSLETIQAIIVMQYWAPVSQRQSDDPYWLRLSHAVQLGRELGIHRPATIAEQVNNEVAQIPGGATPEFRERLFRNFERTWLYTFISDKSFGIITGRSMGVAWKEMPAYASEWWRKPMTGPVDRIVSGIIEMRGLFLAAMEQRKRVANTLAAVEQWHAQTYRVLEQTRNARCAPSPHCPYLSVLAFYMDHSIMVLNAQALRDMSSIDLTGTSPELLHLSAMNVDIASRLLDTMLHDPVLLELMVGFHNNQFIMVCHAATEILYAIQRGGLSLVKVDQAASKVRAIPGHLDRIAARLPTTSAAHLYASLSAFFVAQLDKVVRNNAERYGAVVSGSAAGASSVNNTDDRSIAADSDDEDDEDGGEADGGEGTTPQPLLQHQTQQQQQQQQQQQAQQQQVQLQQLLQQQQPQQQQPLHPQQHGSTTSSSLRALDRVIEPDQDSLLADWWKTVDGGLLDSTTWMDMGFLSSEQPILGSLSATGGNSADAPDGVGFNQSMFQ</sequence>
<dbReference type="AlphaFoldDB" id="A0A0C2IZ71"/>
<dbReference type="PANTHER" id="PTHR31845:SF17">
    <property type="entry name" value="ZN(II)2CYS6 TRANSCRIPTION FACTOR (EUROFUNG)"/>
    <property type="match status" value="1"/>
</dbReference>
<dbReference type="CDD" id="cd12148">
    <property type="entry name" value="fungal_TF_MHR"/>
    <property type="match status" value="1"/>
</dbReference>
<dbReference type="Pfam" id="PF04082">
    <property type="entry name" value="Fungal_trans"/>
    <property type="match status" value="1"/>
</dbReference>
<evidence type="ECO:0000256" key="7">
    <source>
        <dbReference type="SAM" id="MobiDB-lite"/>
    </source>
</evidence>
<dbReference type="InterPro" id="IPR007219">
    <property type="entry name" value="XnlR_reg_dom"/>
</dbReference>
<feature type="compositionally biased region" description="Acidic residues" evidence="7">
    <location>
        <begin position="831"/>
        <end position="845"/>
    </location>
</feature>
<feature type="compositionally biased region" description="Basic and acidic residues" evidence="7">
    <location>
        <begin position="90"/>
        <end position="123"/>
    </location>
</feature>
<dbReference type="EMBL" id="AWTV01000008">
    <property type="protein sequence ID" value="KIH90277.1"/>
    <property type="molecule type" value="Genomic_DNA"/>
</dbReference>
<dbReference type="SUPFAM" id="SSF57701">
    <property type="entry name" value="Zn2/Cys6 DNA-binding domain"/>
    <property type="match status" value="1"/>
</dbReference>
<organism evidence="9 10">
    <name type="scientific">Sporothrix brasiliensis 5110</name>
    <dbReference type="NCBI Taxonomy" id="1398154"/>
    <lineage>
        <taxon>Eukaryota</taxon>
        <taxon>Fungi</taxon>
        <taxon>Dikarya</taxon>
        <taxon>Ascomycota</taxon>
        <taxon>Pezizomycotina</taxon>
        <taxon>Sordariomycetes</taxon>
        <taxon>Sordariomycetidae</taxon>
        <taxon>Ophiostomatales</taxon>
        <taxon>Ophiostomataceae</taxon>
        <taxon>Sporothrix</taxon>
    </lineage>
</organism>
<dbReference type="GO" id="GO:0000976">
    <property type="term" value="F:transcription cis-regulatory region binding"/>
    <property type="evidence" value="ECO:0007669"/>
    <property type="project" value="TreeGrafter"/>
</dbReference>
<dbReference type="OrthoDB" id="3163292at2759"/>
<evidence type="ECO:0000256" key="3">
    <source>
        <dbReference type="ARBA" id="ARBA00023015"/>
    </source>
</evidence>
<dbReference type="GeneID" id="63673377"/>
<keyword evidence="5" id="KW-0804">Transcription</keyword>
<dbReference type="PANTHER" id="PTHR31845">
    <property type="entry name" value="FINGER DOMAIN PROTEIN, PUTATIVE-RELATED"/>
    <property type="match status" value="1"/>
</dbReference>
<protein>
    <submittedName>
        <fullName evidence="9">Fungal transcriptional regulatory protein</fullName>
    </submittedName>
</protein>
<name>A0A0C2IZ71_9PEZI</name>
<evidence type="ECO:0000313" key="9">
    <source>
        <dbReference type="EMBL" id="KIH90277.1"/>
    </source>
</evidence>
<dbReference type="PROSITE" id="PS00463">
    <property type="entry name" value="ZN2_CY6_FUNGAL_1"/>
    <property type="match status" value="1"/>
</dbReference>
<feature type="compositionally biased region" description="Low complexity" evidence="7">
    <location>
        <begin position="851"/>
        <end position="863"/>
    </location>
</feature>
<dbReference type="Proteomes" id="UP000031575">
    <property type="component" value="Unassembled WGS sequence"/>
</dbReference>
<keyword evidence="10" id="KW-1185">Reference proteome</keyword>
<dbReference type="GO" id="GO:0006351">
    <property type="term" value="P:DNA-templated transcription"/>
    <property type="evidence" value="ECO:0007669"/>
    <property type="project" value="InterPro"/>
</dbReference>
<dbReference type="PROSITE" id="PS50048">
    <property type="entry name" value="ZN2_CY6_FUNGAL_2"/>
    <property type="match status" value="1"/>
</dbReference>
<dbReference type="InterPro" id="IPR051089">
    <property type="entry name" value="prtT"/>
</dbReference>
<keyword evidence="3" id="KW-0805">Transcription regulation</keyword>
<dbReference type="Gene3D" id="4.10.240.10">
    <property type="entry name" value="Zn(2)-C6 fungal-type DNA-binding domain"/>
    <property type="match status" value="1"/>
</dbReference>
<evidence type="ECO:0000313" key="10">
    <source>
        <dbReference type="Proteomes" id="UP000031575"/>
    </source>
</evidence>
<gene>
    <name evidence="9" type="ORF">SPBR_00136</name>
</gene>
<feature type="compositionally biased region" description="Low complexity" evidence="7">
    <location>
        <begin position="1"/>
        <end position="14"/>
    </location>
</feature>
<keyword evidence="2" id="KW-0479">Metal-binding</keyword>
<feature type="compositionally biased region" description="Low complexity" evidence="7">
    <location>
        <begin position="239"/>
        <end position="294"/>
    </location>
</feature>
<feature type="region of interest" description="Disordered" evidence="7">
    <location>
        <begin position="236"/>
        <end position="294"/>
    </location>
</feature>
<evidence type="ECO:0000256" key="1">
    <source>
        <dbReference type="ARBA" id="ARBA00004123"/>
    </source>
</evidence>
<dbReference type="InterPro" id="IPR036864">
    <property type="entry name" value="Zn2-C6_fun-type_DNA-bd_sf"/>
</dbReference>
<feature type="compositionally biased region" description="Low complexity" evidence="7">
    <location>
        <begin position="129"/>
        <end position="138"/>
    </location>
</feature>
<dbReference type="HOGENOM" id="CLU_013129_0_0_1"/>
<dbReference type="GO" id="GO:0008270">
    <property type="term" value="F:zinc ion binding"/>
    <property type="evidence" value="ECO:0007669"/>
    <property type="project" value="InterPro"/>
</dbReference>
<keyword evidence="4" id="KW-0238">DNA-binding</keyword>
<feature type="domain" description="Zn(2)-C6 fungal-type" evidence="8">
    <location>
        <begin position="156"/>
        <end position="185"/>
    </location>
</feature>
<comment type="caution">
    <text evidence="9">The sequence shown here is derived from an EMBL/GenBank/DDBJ whole genome shotgun (WGS) entry which is preliminary data.</text>
</comment>
<feature type="region of interest" description="Disordered" evidence="7">
    <location>
        <begin position="1"/>
        <end position="138"/>
    </location>
</feature>
<reference evidence="9 10" key="1">
    <citation type="journal article" date="2014" name="BMC Genomics">
        <title>Comparative genomics of the major fungal agents of human and animal Sporotrichosis: Sporothrix schenckii and Sporothrix brasiliensis.</title>
        <authorList>
            <person name="Teixeira M.M."/>
            <person name="de Almeida L.G."/>
            <person name="Kubitschek-Barreira P."/>
            <person name="Alves F.L."/>
            <person name="Kioshima E.S."/>
            <person name="Abadio A.K."/>
            <person name="Fernandes L."/>
            <person name="Derengowski L.S."/>
            <person name="Ferreira K.S."/>
            <person name="Souza R.C."/>
            <person name="Ruiz J.C."/>
            <person name="de Andrade N.C."/>
            <person name="Paes H.C."/>
            <person name="Nicola A.M."/>
            <person name="Albuquerque P."/>
            <person name="Gerber A.L."/>
            <person name="Martins V.P."/>
            <person name="Peconick L.D."/>
            <person name="Neto A.V."/>
            <person name="Chaucanez C.B."/>
            <person name="Silva P.A."/>
            <person name="Cunha O.L."/>
            <person name="de Oliveira F.F."/>
            <person name="dos Santos T.C."/>
            <person name="Barros A.L."/>
            <person name="Soares M.A."/>
            <person name="de Oliveira L.M."/>
            <person name="Marini M.M."/>
            <person name="Villalobos-Duno H."/>
            <person name="Cunha M.M."/>
            <person name="de Hoog S."/>
            <person name="da Silveira J.F."/>
            <person name="Henrissat B."/>
            <person name="Nino-Vega G.A."/>
            <person name="Cisalpino P.S."/>
            <person name="Mora-Montes H.M."/>
            <person name="Almeida S.R."/>
            <person name="Stajich J.E."/>
            <person name="Lopes-Bezerra L.M."/>
            <person name="Vasconcelos A.T."/>
            <person name="Felipe M.S."/>
        </authorList>
    </citation>
    <scope>NUCLEOTIDE SEQUENCE [LARGE SCALE GENOMIC DNA]</scope>
    <source>
        <strain evidence="9 10">5110</strain>
    </source>
</reference>
<accession>A0A0C2IZ71</accession>
<evidence type="ECO:0000259" key="8">
    <source>
        <dbReference type="PROSITE" id="PS50048"/>
    </source>
</evidence>
<dbReference type="InterPro" id="IPR001138">
    <property type="entry name" value="Zn2Cys6_DnaBD"/>
</dbReference>
<feature type="region of interest" description="Disordered" evidence="7">
    <location>
        <begin position="812"/>
        <end position="863"/>
    </location>
</feature>
<proteinExistence type="predicted"/>
<dbReference type="VEuPathDB" id="FungiDB:SPBR_00136"/>
<evidence type="ECO:0000256" key="6">
    <source>
        <dbReference type="ARBA" id="ARBA00023242"/>
    </source>
</evidence>
<comment type="subcellular location">
    <subcellularLocation>
        <location evidence="1">Nucleus</location>
    </subcellularLocation>
</comment>
<keyword evidence="6" id="KW-0539">Nucleus</keyword>
<dbReference type="Pfam" id="PF00172">
    <property type="entry name" value="Zn_clus"/>
    <property type="match status" value="1"/>
</dbReference>
<dbReference type="CDD" id="cd00067">
    <property type="entry name" value="GAL4"/>
    <property type="match status" value="1"/>
</dbReference>
<feature type="compositionally biased region" description="Low complexity" evidence="7">
    <location>
        <begin position="31"/>
        <end position="57"/>
    </location>
</feature>
<evidence type="ECO:0000256" key="2">
    <source>
        <dbReference type="ARBA" id="ARBA00022723"/>
    </source>
</evidence>
<evidence type="ECO:0000256" key="5">
    <source>
        <dbReference type="ARBA" id="ARBA00023163"/>
    </source>
</evidence>
<dbReference type="RefSeq" id="XP_040618287.1">
    <property type="nucleotide sequence ID" value="XM_040758456.1"/>
</dbReference>
<dbReference type="GO" id="GO:0005634">
    <property type="term" value="C:nucleus"/>
    <property type="evidence" value="ECO:0007669"/>
    <property type="project" value="UniProtKB-SubCell"/>
</dbReference>